<dbReference type="SUPFAM" id="SSF48726">
    <property type="entry name" value="Immunoglobulin"/>
    <property type="match status" value="1"/>
</dbReference>
<dbReference type="PROSITE" id="PS50835">
    <property type="entry name" value="IG_LIKE"/>
    <property type="match status" value="1"/>
</dbReference>
<dbReference type="AlphaFoldDB" id="A0A3B4UQP5"/>
<name>A0A3B4UQP5_SERDU</name>
<dbReference type="InterPro" id="IPR003599">
    <property type="entry name" value="Ig_sub"/>
</dbReference>
<sequence>MARSHMTQLFVVPFPVVQAAEGQTVMLQCHYLTTNKKVERAWWEKDGKRVFGTNFPPGEIKPEAGFKGRVSLPDKALERGDFSVIVQRVRSEDGGDYRCYVQVGGQKERGTPAATRLTVNEVNQRLRGLGWSHFLAGAWLSHTCALSSSSFSSPPCAHLENSFLWETPWSYSRIKTAQTGS</sequence>
<dbReference type="InterPro" id="IPR013783">
    <property type="entry name" value="Ig-like_fold"/>
</dbReference>
<dbReference type="InterPro" id="IPR007110">
    <property type="entry name" value="Ig-like_dom"/>
</dbReference>
<dbReference type="Gene3D" id="2.60.40.10">
    <property type="entry name" value="Immunoglobulins"/>
    <property type="match status" value="1"/>
</dbReference>
<dbReference type="Proteomes" id="UP000261420">
    <property type="component" value="Unplaced"/>
</dbReference>
<evidence type="ECO:0000256" key="1">
    <source>
        <dbReference type="SAM" id="SignalP"/>
    </source>
</evidence>
<dbReference type="Pfam" id="PF07686">
    <property type="entry name" value="V-set"/>
    <property type="match status" value="1"/>
</dbReference>
<dbReference type="SMART" id="SM00409">
    <property type="entry name" value="IG"/>
    <property type="match status" value="1"/>
</dbReference>
<protein>
    <recommendedName>
        <fullName evidence="2">Ig-like domain-containing protein</fullName>
    </recommendedName>
</protein>
<keyword evidence="1" id="KW-0732">Signal</keyword>
<organism evidence="3 4">
    <name type="scientific">Seriola dumerili</name>
    <name type="common">Greater amberjack</name>
    <name type="synonym">Caranx dumerili</name>
    <dbReference type="NCBI Taxonomy" id="41447"/>
    <lineage>
        <taxon>Eukaryota</taxon>
        <taxon>Metazoa</taxon>
        <taxon>Chordata</taxon>
        <taxon>Craniata</taxon>
        <taxon>Vertebrata</taxon>
        <taxon>Euteleostomi</taxon>
        <taxon>Actinopterygii</taxon>
        <taxon>Neopterygii</taxon>
        <taxon>Teleostei</taxon>
        <taxon>Neoteleostei</taxon>
        <taxon>Acanthomorphata</taxon>
        <taxon>Carangaria</taxon>
        <taxon>Carangiformes</taxon>
        <taxon>Carangidae</taxon>
        <taxon>Seriola</taxon>
    </lineage>
</organism>
<dbReference type="GeneTree" id="ENSGT00940000177359"/>
<feature type="signal peptide" evidence="1">
    <location>
        <begin position="1"/>
        <end position="19"/>
    </location>
</feature>
<dbReference type="InterPro" id="IPR013106">
    <property type="entry name" value="Ig_V-set"/>
</dbReference>
<keyword evidence="4" id="KW-1185">Reference proteome</keyword>
<feature type="domain" description="Ig-like" evidence="2">
    <location>
        <begin position="7"/>
        <end position="118"/>
    </location>
</feature>
<evidence type="ECO:0000313" key="3">
    <source>
        <dbReference type="Ensembl" id="ENSSDUP00000020976.1"/>
    </source>
</evidence>
<evidence type="ECO:0000259" key="2">
    <source>
        <dbReference type="PROSITE" id="PS50835"/>
    </source>
</evidence>
<reference evidence="3" key="1">
    <citation type="submission" date="2025-08" db="UniProtKB">
        <authorList>
            <consortium name="Ensembl"/>
        </authorList>
    </citation>
    <scope>IDENTIFICATION</scope>
</reference>
<proteinExistence type="predicted"/>
<feature type="chain" id="PRO_5017369042" description="Ig-like domain-containing protein" evidence="1">
    <location>
        <begin position="20"/>
        <end position="181"/>
    </location>
</feature>
<dbReference type="Ensembl" id="ENSSDUT00000021354.1">
    <property type="protein sequence ID" value="ENSSDUP00000020976.1"/>
    <property type="gene ID" value="ENSSDUG00000015261.1"/>
</dbReference>
<evidence type="ECO:0000313" key="4">
    <source>
        <dbReference type="Proteomes" id="UP000261420"/>
    </source>
</evidence>
<accession>A0A3B4UQP5</accession>
<dbReference type="InterPro" id="IPR036179">
    <property type="entry name" value="Ig-like_dom_sf"/>
</dbReference>
<reference evidence="3" key="2">
    <citation type="submission" date="2025-09" db="UniProtKB">
        <authorList>
            <consortium name="Ensembl"/>
        </authorList>
    </citation>
    <scope>IDENTIFICATION</scope>
</reference>